<protein>
    <submittedName>
        <fullName evidence="1">Uncharacterized protein</fullName>
    </submittedName>
</protein>
<dbReference type="Pfam" id="PF08224">
    <property type="entry name" value="DUF1719"/>
    <property type="match status" value="1"/>
</dbReference>
<gene>
    <name evidence="1" type="ORF">URODEC1_LOCUS57204</name>
</gene>
<evidence type="ECO:0000313" key="1">
    <source>
        <dbReference type="EMBL" id="CAL4983769.1"/>
    </source>
</evidence>
<keyword evidence="2" id="KW-1185">Reference proteome</keyword>
<dbReference type="SMART" id="SM01157">
    <property type="entry name" value="DUF1719"/>
    <property type="match status" value="1"/>
</dbReference>
<dbReference type="InterPro" id="IPR013181">
    <property type="entry name" value="DUF1719"/>
</dbReference>
<evidence type="ECO:0000313" key="2">
    <source>
        <dbReference type="Proteomes" id="UP001497457"/>
    </source>
</evidence>
<dbReference type="PANTHER" id="PTHR33377:SF95">
    <property type="entry name" value="EXPRESSED PROTEIN"/>
    <property type="match status" value="1"/>
</dbReference>
<accession>A0ABC9AV35</accession>
<sequence>MAEMVSSIIVKEVMDRTISSLIGKADVKSQDRGNMERLEMAHIKMEAVLQMSNRWQIIHVPLLRWQTKLKRASEECNETLRRCRQRAMEEEEVRQSSFPKRIAHVTKKLMSSSFTGYSNDELGSGSSTTTVRRFERFAAGATEFLKYVELGGTPWKYMFFNPLIGHLLRGKSMRYQAFQESKCYYIGIRPMIFADRGVEVIIGFLCHDFKEPTNGFNVGIILRLSESTDIFNVIIMCMESVTPHFEFAAEGVKRELIQLPTQDFSWATQSPYGQNDLWVNVHNTLTHWSRQIHFVAKRMRKIWSLLLTSTTQWYRHQGCLSQCDQYSKGSAAEHGVCSYQNSDMPPLKLGVLFIPHDSPKDIEPAAESYALEVIDEKRQGMVHNNNLCLQYLDEKLLPKAIDYLYQHSESKMYQICLKYRHGSAHLCVEKGSTRMQRDGRVKSKATRNARNKKIAQLDEDNRMERWKQLSKDMAKLWGQRPNVGHTYDVTNLMKLWALN</sequence>
<organism evidence="1 2">
    <name type="scientific">Urochloa decumbens</name>
    <dbReference type="NCBI Taxonomy" id="240449"/>
    <lineage>
        <taxon>Eukaryota</taxon>
        <taxon>Viridiplantae</taxon>
        <taxon>Streptophyta</taxon>
        <taxon>Embryophyta</taxon>
        <taxon>Tracheophyta</taxon>
        <taxon>Spermatophyta</taxon>
        <taxon>Magnoliopsida</taxon>
        <taxon>Liliopsida</taxon>
        <taxon>Poales</taxon>
        <taxon>Poaceae</taxon>
        <taxon>PACMAD clade</taxon>
        <taxon>Panicoideae</taxon>
        <taxon>Panicodae</taxon>
        <taxon>Paniceae</taxon>
        <taxon>Melinidinae</taxon>
        <taxon>Urochloa</taxon>
    </lineage>
</organism>
<dbReference type="Proteomes" id="UP001497457">
    <property type="component" value="Chromosome 22rd"/>
</dbReference>
<name>A0ABC9AV35_9POAL</name>
<dbReference type="EMBL" id="OZ075132">
    <property type="protein sequence ID" value="CAL4983769.1"/>
    <property type="molecule type" value="Genomic_DNA"/>
</dbReference>
<dbReference type="PANTHER" id="PTHR33377">
    <property type="entry name" value="OS10G0134700 PROTEIN-RELATED"/>
    <property type="match status" value="1"/>
</dbReference>
<dbReference type="AlphaFoldDB" id="A0ABC9AV35"/>
<proteinExistence type="predicted"/>
<reference evidence="1 2" key="2">
    <citation type="submission" date="2024-10" db="EMBL/GenBank/DDBJ databases">
        <authorList>
            <person name="Ryan C."/>
        </authorList>
    </citation>
    <scope>NUCLEOTIDE SEQUENCE [LARGE SCALE GENOMIC DNA]</scope>
</reference>
<reference evidence="2" key="1">
    <citation type="submission" date="2024-06" db="EMBL/GenBank/DDBJ databases">
        <authorList>
            <person name="Ryan C."/>
        </authorList>
    </citation>
    <scope>NUCLEOTIDE SEQUENCE [LARGE SCALE GENOMIC DNA]</scope>
</reference>